<protein>
    <submittedName>
        <fullName evidence="1">Uncharacterized protein</fullName>
    </submittedName>
</protein>
<evidence type="ECO:0000313" key="1">
    <source>
        <dbReference type="EMBL" id="KAJ8623031.1"/>
    </source>
</evidence>
<evidence type="ECO:0000313" key="2">
    <source>
        <dbReference type="Proteomes" id="UP001234297"/>
    </source>
</evidence>
<organism evidence="1 2">
    <name type="scientific">Persea americana</name>
    <name type="common">Avocado</name>
    <dbReference type="NCBI Taxonomy" id="3435"/>
    <lineage>
        <taxon>Eukaryota</taxon>
        <taxon>Viridiplantae</taxon>
        <taxon>Streptophyta</taxon>
        <taxon>Embryophyta</taxon>
        <taxon>Tracheophyta</taxon>
        <taxon>Spermatophyta</taxon>
        <taxon>Magnoliopsida</taxon>
        <taxon>Magnoliidae</taxon>
        <taxon>Laurales</taxon>
        <taxon>Lauraceae</taxon>
        <taxon>Persea</taxon>
    </lineage>
</organism>
<dbReference type="Proteomes" id="UP001234297">
    <property type="component" value="Chromosome 10"/>
</dbReference>
<keyword evidence="2" id="KW-1185">Reference proteome</keyword>
<accession>A0ACC2KQB0</accession>
<comment type="caution">
    <text evidence="1">The sequence shown here is derived from an EMBL/GenBank/DDBJ whole genome shotgun (WGS) entry which is preliminary data.</text>
</comment>
<proteinExistence type="predicted"/>
<sequence>MAKTDEVSIVEELSKAEEGNATVCSQHSHEDPTWCSSTAVNLTQKIIAEVIGTYFVIFAGCGSVAVNKIYGFVTFPGICITWGLIVMVMVYSVGHISGAHFNPAVTITFAIFRRFPLQQVPLYLAAQLLGSILGSGTLRLLFDSSTPHFFGTMPVDSNLRSLVLEIVITFLLMFVISGVATDSRAIGELAGIAVGATILLNVFIAGPISGASMNPARSIGPAIVMNQYKGLWIYILGPIVGAIAGGFVYNLIRFTDKPLREIARGFRAFFKRRRDRIGSDRLKRIGGCGDFFEVAVLWHEKSKIQSVFRRTVCPLVPYHLVGSVTEKKAYFEAHFKRKALLHAASSECQDGNENQTTENVILDDMTYMGEFEDHGNEEICYVHYDESPTGSDEHDYEVIDFEREEEESLSCEFQTEPVVANVITVLDDTQEIEPGEVLQTQSRRGTLSFAGIDTKLEIEQKRVNGVESSKLEQEEKHSDQMGDSKPEVQLKPANEAEKDGFHGKTELLLESPIDEVEHCPDMKKQQKASLNVKSTTEQKIIKTKGQTILPNAQNSRKISNDRASLSSVKAFDKVSRKTEKESSVRTKMDRRPPLKVPPTTCSLQKNLKPQDYENVEKSCQENASGKDLKLKKASPSLRPTNQNGQSEGCESTTRPKRVTSSRKPDTRLSGAIFNFRSDERAEKRKEFYMKLEEKLHAKEAEMDQIQARTQEEAEAEIKQLRRSLNFKATPMPSFYHGTLLQSTDGKKVVINHAKSPKMNSKSPSAGNRSAAQRNPSLSSKTANQQDHSGHSSCELPVQDVSKCNIATNASSQTPNDGSNQIDEMEIRSQASQAGKKTEARKKERETGTINNTVQQQQGHSHMVKKGERVKTRRGGGDVGKKAMKGGIVGRGSEMGHLTVHVAS</sequence>
<gene>
    <name evidence="1" type="ORF">MRB53_031560</name>
</gene>
<name>A0ACC2KQB0_PERAE</name>
<dbReference type="EMBL" id="CM056818">
    <property type="protein sequence ID" value="KAJ8623031.1"/>
    <property type="molecule type" value="Genomic_DNA"/>
</dbReference>
<reference evidence="1 2" key="1">
    <citation type="journal article" date="2022" name="Hortic Res">
        <title>A haplotype resolved chromosomal level avocado genome allows analysis of novel avocado genes.</title>
        <authorList>
            <person name="Nath O."/>
            <person name="Fletcher S.J."/>
            <person name="Hayward A."/>
            <person name="Shaw L.M."/>
            <person name="Masouleh A.K."/>
            <person name="Furtado A."/>
            <person name="Henry R.J."/>
            <person name="Mitter N."/>
        </authorList>
    </citation>
    <scope>NUCLEOTIDE SEQUENCE [LARGE SCALE GENOMIC DNA]</scope>
    <source>
        <strain evidence="2">cv. Hass</strain>
    </source>
</reference>